<evidence type="ECO:0000313" key="3">
    <source>
        <dbReference type="Proteomes" id="UP000257200"/>
    </source>
</evidence>
<protein>
    <recommendedName>
        <fullName evidence="4">CD3 gamma/delta subunit Ig-like domain-containing protein</fullName>
    </recommendedName>
</protein>
<dbReference type="Ensembl" id="ENSAPOT00000033774.1">
    <property type="protein sequence ID" value="ENSAPOP00000032166.1"/>
    <property type="gene ID" value="ENSAPOG00000019895.1"/>
</dbReference>
<dbReference type="InParanoid" id="A0A3Q1GN47"/>
<proteinExistence type="predicted"/>
<reference evidence="2" key="1">
    <citation type="submission" date="2025-08" db="UniProtKB">
        <authorList>
            <consortium name="Ensembl"/>
        </authorList>
    </citation>
    <scope>IDENTIFICATION</scope>
</reference>
<evidence type="ECO:0000256" key="1">
    <source>
        <dbReference type="SAM" id="Phobius"/>
    </source>
</evidence>
<dbReference type="STRING" id="80966.ENSAPOP00000032166"/>
<name>A0A3Q1GN47_9TELE</name>
<organism evidence="2 3">
    <name type="scientific">Acanthochromis polyacanthus</name>
    <name type="common">spiny chromis</name>
    <dbReference type="NCBI Taxonomy" id="80966"/>
    <lineage>
        <taxon>Eukaryota</taxon>
        <taxon>Metazoa</taxon>
        <taxon>Chordata</taxon>
        <taxon>Craniata</taxon>
        <taxon>Vertebrata</taxon>
        <taxon>Euteleostomi</taxon>
        <taxon>Actinopterygii</taxon>
        <taxon>Neopterygii</taxon>
        <taxon>Teleostei</taxon>
        <taxon>Neoteleostei</taxon>
        <taxon>Acanthomorphata</taxon>
        <taxon>Ovalentaria</taxon>
        <taxon>Pomacentridae</taxon>
        <taxon>Acanthochromis</taxon>
    </lineage>
</organism>
<sequence length="66" mass="6627">MRLCSACDNCIELDSGAIAGIAVGEVVATIVIGVAVYLVASKAGSGPAPTNKKSKPVCLETHICPL</sequence>
<evidence type="ECO:0008006" key="4">
    <source>
        <dbReference type="Google" id="ProtNLM"/>
    </source>
</evidence>
<evidence type="ECO:0000313" key="2">
    <source>
        <dbReference type="Ensembl" id="ENSAPOP00000032166.1"/>
    </source>
</evidence>
<reference evidence="2" key="2">
    <citation type="submission" date="2025-09" db="UniProtKB">
        <authorList>
            <consortium name="Ensembl"/>
        </authorList>
    </citation>
    <scope>IDENTIFICATION</scope>
</reference>
<keyword evidence="3" id="KW-1185">Reference proteome</keyword>
<accession>A0A3Q1GN47</accession>
<dbReference type="Proteomes" id="UP000257200">
    <property type="component" value="Unplaced"/>
</dbReference>
<dbReference type="GeneTree" id="ENSGT00940000173857"/>
<dbReference type="Gene3D" id="1.10.287.770">
    <property type="entry name" value="YojJ-like"/>
    <property type="match status" value="1"/>
</dbReference>
<keyword evidence="1" id="KW-0472">Membrane</keyword>
<dbReference type="AlphaFoldDB" id="A0A3Q1GN47"/>
<keyword evidence="1" id="KW-0812">Transmembrane</keyword>
<feature type="transmembrane region" description="Helical" evidence="1">
    <location>
        <begin position="18"/>
        <end position="40"/>
    </location>
</feature>
<keyword evidence="1" id="KW-1133">Transmembrane helix</keyword>